<evidence type="ECO:0000256" key="4">
    <source>
        <dbReference type="ARBA" id="ARBA00012950"/>
    </source>
</evidence>
<evidence type="ECO:0000259" key="13">
    <source>
        <dbReference type="PROSITE" id="PS51186"/>
    </source>
</evidence>
<evidence type="ECO:0000313" key="14">
    <source>
        <dbReference type="EMBL" id="PVU99409.1"/>
    </source>
</evidence>
<evidence type="ECO:0000256" key="11">
    <source>
        <dbReference type="ARBA" id="ARBA00049524"/>
    </source>
</evidence>
<dbReference type="CDD" id="cd04301">
    <property type="entry name" value="NAT_SF"/>
    <property type="match status" value="1"/>
</dbReference>
<dbReference type="OrthoDB" id="5598460at2759"/>
<sequence>MKRKTDLELVRTATREEFDNKKSYYVQQFFNYQKLESFIQKTNTSKSNKNEDELCKAQSNLEVKKLSSKNEKSDLLPFGIELFKGNRIPEELKKKLFNLTRNNMKTIYDSNAGGWNDTEKMNEMFDKDMRYIVLLSYNYIGPGSESPKGASNDKYNNCSVICFTSFMFTFEETNSDYEIPVLYCYELQVTGEFRGQGLGKSLIESLKAIGKMHKMKKLMLTTYKDNTNATLFYKKIGFSVDEISPSKYISSSENEEIGTEQEGSSTLSNGWESEEFEIGYDILSIDLSFGSNS</sequence>
<dbReference type="GO" id="GO:0005634">
    <property type="term" value="C:nucleus"/>
    <property type="evidence" value="ECO:0007669"/>
    <property type="project" value="UniProtKB-SubCell"/>
</dbReference>
<comment type="catalytic activity">
    <reaction evidence="11">
        <text>N-terminal L-seryl-[histone H4] + acetyl-CoA = N-terminal N(alpha)-acetyl-L-seryl-[histone H4] + CoA + H(+)</text>
        <dbReference type="Rhea" id="RHEA:50596"/>
        <dbReference type="Rhea" id="RHEA-COMP:12740"/>
        <dbReference type="Rhea" id="RHEA-COMP:12743"/>
        <dbReference type="ChEBI" id="CHEBI:15378"/>
        <dbReference type="ChEBI" id="CHEBI:57287"/>
        <dbReference type="ChEBI" id="CHEBI:57288"/>
        <dbReference type="ChEBI" id="CHEBI:64738"/>
        <dbReference type="ChEBI" id="CHEBI:83690"/>
        <dbReference type="EC" id="2.3.1.257"/>
    </reaction>
</comment>
<keyword evidence="8" id="KW-0539">Nucleus</keyword>
<feature type="region of interest" description="Disordered" evidence="12">
    <location>
        <begin position="249"/>
        <end position="268"/>
    </location>
</feature>
<keyword evidence="7" id="KW-0808">Transferase</keyword>
<dbReference type="EC" id="2.3.1.257" evidence="4"/>
<comment type="caution">
    <text evidence="14">The sequence shown here is derived from an EMBL/GenBank/DDBJ whole genome shotgun (WGS) entry which is preliminary data.</text>
</comment>
<evidence type="ECO:0000256" key="1">
    <source>
        <dbReference type="ARBA" id="ARBA00004123"/>
    </source>
</evidence>
<dbReference type="AlphaFoldDB" id="A0A2T9Z4B5"/>
<gene>
    <name evidence="14" type="ORF">BB559_000727</name>
</gene>
<accession>A0A2T9Z4B5</accession>
<dbReference type="STRING" id="61424.A0A2T9Z4B5"/>
<dbReference type="EMBL" id="MBFT01000037">
    <property type="protein sequence ID" value="PVU99409.1"/>
    <property type="molecule type" value="Genomic_DNA"/>
</dbReference>
<keyword evidence="9" id="KW-0012">Acyltransferase</keyword>
<dbReference type="InterPro" id="IPR016181">
    <property type="entry name" value="Acyl_CoA_acyltransferase"/>
</dbReference>
<proteinExistence type="inferred from homology"/>
<comment type="catalytic activity">
    <reaction evidence="10">
        <text>N-terminal L-seryl-[histone H2A] + acetyl-CoA = N-terminal N(alpha)-acetyl-L-seryl-[histone H2A] + CoA + H(+)</text>
        <dbReference type="Rhea" id="RHEA:50600"/>
        <dbReference type="Rhea" id="RHEA-COMP:12742"/>
        <dbReference type="Rhea" id="RHEA-COMP:12744"/>
        <dbReference type="ChEBI" id="CHEBI:15378"/>
        <dbReference type="ChEBI" id="CHEBI:57287"/>
        <dbReference type="ChEBI" id="CHEBI:57288"/>
        <dbReference type="ChEBI" id="CHEBI:64738"/>
        <dbReference type="ChEBI" id="CHEBI:83690"/>
        <dbReference type="EC" id="2.3.1.257"/>
    </reaction>
</comment>
<keyword evidence="6" id="KW-0963">Cytoplasm</keyword>
<protein>
    <recommendedName>
        <fullName evidence="5">N-alpha-acetyltransferase 40</fullName>
        <ecNumber evidence="4">2.3.1.257</ecNumber>
    </recommendedName>
</protein>
<comment type="similarity">
    <text evidence="3">Belongs to the acetyltransferase family. NAA40 subfamily.</text>
</comment>
<evidence type="ECO:0000256" key="3">
    <source>
        <dbReference type="ARBA" id="ARBA00008870"/>
    </source>
</evidence>
<dbReference type="GO" id="GO:0005737">
    <property type="term" value="C:cytoplasm"/>
    <property type="evidence" value="ECO:0007669"/>
    <property type="project" value="UniProtKB-SubCell"/>
</dbReference>
<evidence type="ECO:0000256" key="5">
    <source>
        <dbReference type="ARBA" id="ARBA00015043"/>
    </source>
</evidence>
<dbReference type="SUPFAM" id="SSF55729">
    <property type="entry name" value="Acyl-CoA N-acyltransferases (Nat)"/>
    <property type="match status" value="1"/>
</dbReference>
<dbReference type="Pfam" id="PF00583">
    <property type="entry name" value="Acetyltransf_1"/>
    <property type="match status" value="1"/>
</dbReference>
<evidence type="ECO:0000256" key="12">
    <source>
        <dbReference type="SAM" id="MobiDB-lite"/>
    </source>
</evidence>
<dbReference type="InterPro" id="IPR039949">
    <property type="entry name" value="NAA40"/>
</dbReference>
<name>A0A2T9Z4B5_9FUNG</name>
<dbReference type="GO" id="GO:0010485">
    <property type="term" value="F:histone H4 acetyltransferase activity"/>
    <property type="evidence" value="ECO:0007669"/>
    <property type="project" value="InterPro"/>
</dbReference>
<dbReference type="Gene3D" id="3.40.630.30">
    <property type="match status" value="1"/>
</dbReference>
<comment type="subcellular location">
    <subcellularLocation>
        <location evidence="2">Cytoplasm</location>
    </subcellularLocation>
    <subcellularLocation>
        <location evidence="1">Nucleus</location>
    </subcellularLocation>
</comment>
<dbReference type="PANTHER" id="PTHR20531">
    <property type="entry name" value="N-ALPHA-ACETYLTRANSFERASE 40"/>
    <property type="match status" value="1"/>
</dbReference>
<evidence type="ECO:0000256" key="6">
    <source>
        <dbReference type="ARBA" id="ARBA00022490"/>
    </source>
</evidence>
<dbReference type="Proteomes" id="UP000245699">
    <property type="component" value="Unassembled WGS sequence"/>
</dbReference>
<evidence type="ECO:0000256" key="10">
    <source>
        <dbReference type="ARBA" id="ARBA00047821"/>
    </source>
</evidence>
<dbReference type="GO" id="GO:1990189">
    <property type="term" value="F:protein N-terminal-serine acetyltransferase activity"/>
    <property type="evidence" value="ECO:0007669"/>
    <property type="project" value="UniProtKB-EC"/>
</dbReference>
<evidence type="ECO:0000313" key="15">
    <source>
        <dbReference type="Proteomes" id="UP000245699"/>
    </source>
</evidence>
<evidence type="ECO:0000256" key="7">
    <source>
        <dbReference type="ARBA" id="ARBA00022679"/>
    </source>
</evidence>
<keyword evidence="15" id="KW-1185">Reference proteome</keyword>
<dbReference type="PANTHER" id="PTHR20531:SF1">
    <property type="entry name" value="N-ALPHA-ACETYLTRANSFERASE 40"/>
    <property type="match status" value="1"/>
</dbReference>
<dbReference type="InterPro" id="IPR000182">
    <property type="entry name" value="GNAT_dom"/>
</dbReference>
<organism evidence="14 15">
    <name type="scientific">Furculomyces boomerangus</name>
    <dbReference type="NCBI Taxonomy" id="61424"/>
    <lineage>
        <taxon>Eukaryota</taxon>
        <taxon>Fungi</taxon>
        <taxon>Fungi incertae sedis</taxon>
        <taxon>Zoopagomycota</taxon>
        <taxon>Kickxellomycotina</taxon>
        <taxon>Harpellomycetes</taxon>
        <taxon>Harpellales</taxon>
        <taxon>Harpellaceae</taxon>
        <taxon>Furculomyces</taxon>
    </lineage>
</organism>
<evidence type="ECO:0000256" key="2">
    <source>
        <dbReference type="ARBA" id="ARBA00004496"/>
    </source>
</evidence>
<evidence type="ECO:0000256" key="8">
    <source>
        <dbReference type="ARBA" id="ARBA00023242"/>
    </source>
</evidence>
<dbReference type="GO" id="GO:0043998">
    <property type="term" value="F:histone H2A acetyltransferase activity"/>
    <property type="evidence" value="ECO:0007669"/>
    <property type="project" value="InterPro"/>
</dbReference>
<evidence type="ECO:0000256" key="9">
    <source>
        <dbReference type="ARBA" id="ARBA00023315"/>
    </source>
</evidence>
<dbReference type="PROSITE" id="PS51186">
    <property type="entry name" value="GNAT"/>
    <property type="match status" value="1"/>
</dbReference>
<reference evidence="14 15" key="1">
    <citation type="journal article" date="2018" name="MBio">
        <title>Comparative Genomics Reveals the Core Gene Toolbox for the Fungus-Insect Symbiosis.</title>
        <authorList>
            <person name="Wang Y."/>
            <person name="Stata M."/>
            <person name="Wang W."/>
            <person name="Stajich J.E."/>
            <person name="White M.M."/>
            <person name="Moncalvo J.M."/>
        </authorList>
    </citation>
    <scope>NUCLEOTIDE SEQUENCE [LARGE SCALE GENOMIC DNA]</scope>
    <source>
        <strain evidence="14 15">AUS-77-4</strain>
    </source>
</reference>
<feature type="domain" description="N-acetyltransferase" evidence="13">
    <location>
        <begin position="105"/>
        <end position="256"/>
    </location>
</feature>